<name>A0A845E8P7_9BACI</name>
<accession>A0A845E8P7</accession>
<dbReference type="EMBL" id="WMET01000011">
    <property type="protein sequence ID" value="MYL22024.1"/>
    <property type="molecule type" value="Genomic_DNA"/>
</dbReference>
<dbReference type="AlphaFoldDB" id="A0A845E8P7"/>
<evidence type="ECO:0000313" key="1">
    <source>
        <dbReference type="EMBL" id="MYL22024.1"/>
    </source>
</evidence>
<dbReference type="Proteomes" id="UP000460949">
    <property type="component" value="Unassembled WGS sequence"/>
</dbReference>
<evidence type="ECO:0000313" key="2">
    <source>
        <dbReference type="Proteomes" id="UP000460949"/>
    </source>
</evidence>
<comment type="caution">
    <text evidence="1">The sequence shown here is derived from an EMBL/GenBank/DDBJ whole genome shotgun (WGS) entry which is preliminary data.</text>
</comment>
<dbReference type="RefSeq" id="WP_160839938.1">
    <property type="nucleotide sequence ID" value="NZ_WMET01000011.1"/>
</dbReference>
<reference evidence="1 2" key="1">
    <citation type="submission" date="2019-11" db="EMBL/GenBank/DDBJ databases">
        <title>Genome sequences of 17 halophilic strains isolated from different environments.</title>
        <authorList>
            <person name="Furrow R.E."/>
        </authorList>
    </citation>
    <scope>NUCLEOTIDE SEQUENCE [LARGE SCALE GENOMIC DNA]</scope>
    <source>
        <strain evidence="1 2">22511_23_Filter</strain>
    </source>
</reference>
<gene>
    <name evidence="1" type="ORF">GLW04_19300</name>
</gene>
<sequence length="141" mass="16657">MSDDVVRRLRLTKESCDYLEDYAEKNNIPYDNRTINLIIEEHKQIKDQTQMQQEMIQSISENVSKEVKKEVKRVLLGTNNTDRNTQVIIELLNGLFIENNVSDILTTDDMESKPVHTAKTFVQERIKHQQQKRADYYQQRG</sequence>
<dbReference type="OrthoDB" id="2427428at2"/>
<protein>
    <submittedName>
        <fullName evidence="1">Uncharacterized protein</fullName>
    </submittedName>
</protein>
<organism evidence="1 2">
    <name type="scientific">Halobacillus litoralis</name>
    <dbReference type="NCBI Taxonomy" id="45668"/>
    <lineage>
        <taxon>Bacteria</taxon>
        <taxon>Bacillati</taxon>
        <taxon>Bacillota</taxon>
        <taxon>Bacilli</taxon>
        <taxon>Bacillales</taxon>
        <taxon>Bacillaceae</taxon>
        <taxon>Halobacillus</taxon>
    </lineage>
</organism>
<proteinExistence type="predicted"/>